<evidence type="ECO:0000313" key="2">
    <source>
        <dbReference type="EMBL" id="GJT55248.1"/>
    </source>
</evidence>
<protein>
    <submittedName>
        <fullName evidence="2">Uncharacterized protein</fullName>
    </submittedName>
</protein>
<feature type="compositionally biased region" description="Polar residues" evidence="1">
    <location>
        <begin position="1"/>
        <end position="13"/>
    </location>
</feature>
<organism evidence="2 3">
    <name type="scientific">Tanacetum coccineum</name>
    <dbReference type="NCBI Taxonomy" id="301880"/>
    <lineage>
        <taxon>Eukaryota</taxon>
        <taxon>Viridiplantae</taxon>
        <taxon>Streptophyta</taxon>
        <taxon>Embryophyta</taxon>
        <taxon>Tracheophyta</taxon>
        <taxon>Spermatophyta</taxon>
        <taxon>Magnoliopsida</taxon>
        <taxon>eudicotyledons</taxon>
        <taxon>Gunneridae</taxon>
        <taxon>Pentapetalae</taxon>
        <taxon>asterids</taxon>
        <taxon>campanulids</taxon>
        <taxon>Asterales</taxon>
        <taxon>Asteraceae</taxon>
        <taxon>Asteroideae</taxon>
        <taxon>Anthemideae</taxon>
        <taxon>Anthemidinae</taxon>
        <taxon>Tanacetum</taxon>
    </lineage>
</organism>
<feature type="compositionally biased region" description="Basic and acidic residues" evidence="1">
    <location>
        <begin position="15"/>
        <end position="27"/>
    </location>
</feature>
<accession>A0ABQ5EWV3</accession>
<proteinExistence type="predicted"/>
<sequence length="190" mass="21770">MAESSLHNPSSPKITAKEESITLEKPESPNPFLPADQIEFTFKETAFTTNNEVALLYPSHPNSEYFRENLDDSKIWVSTPTCQIRGDIGYIGEIRAKGNLKKSFLPPRFIEDVITKKIVYHLFDDEVEFLGCVILSYLLALEITCSCFHDFIDKDLIDLVLPDVRSDHYIEPTEFEIQEMVNIWVSGEAY</sequence>
<keyword evidence="3" id="KW-1185">Reference proteome</keyword>
<name>A0ABQ5EWV3_9ASTR</name>
<dbReference type="EMBL" id="BQNB010016740">
    <property type="protein sequence ID" value="GJT55248.1"/>
    <property type="molecule type" value="Genomic_DNA"/>
</dbReference>
<dbReference type="Proteomes" id="UP001151760">
    <property type="component" value="Unassembled WGS sequence"/>
</dbReference>
<evidence type="ECO:0000313" key="3">
    <source>
        <dbReference type="Proteomes" id="UP001151760"/>
    </source>
</evidence>
<reference evidence="2" key="2">
    <citation type="submission" date="2022-01" db="EMBL/GenBank/DDBJ databases">
        <authorList>
            <person name="Yamashiro T."/>
            <person name="Shiraishi A."/>
            <person name="Satake H."/>
            <person name="Nakayama K."/>
        </authorList>
    </citation>
    <scope>NUCLEOTIDE SEQUENCE</scope>
</reference>
<comment type="caution">
    <text evidence="2">The sequence shown here is derived from an EMBL/GenBank/DDBJ whole genome shotgun (WGS) entry which is preliminary data.</text>
</comment>
<feature type="region of interest" description="Disordered" evidence="1">
    <location>
        <begin position="1"/>
        <end position="30"/>
    </location>
</feature>
<gene>
    <name evidence="2" type="ORF">Tco_0990302</name>
</gene>
<evidence type="ECO:0000256" key="1">
    <source>
        <dbReference type="SAM" id="MobiDB-lite"/>
    </source>
</evidence>
<reference evidence="2" key="1">
    <citation type="journal article" date="2022" name="Int. J. Mol. Sci.">
        <title>Draft Genome of Tanacetum Coccineum: Genomic Comparison of Closely Related Tanacetum-Family Plants.</title>
        <authorList>
            <person name="Yamashiro T."/>
            <person name="Shiraishi A."/>
            <person name="Nakayama K."/>
            <person name="Satake H."/>
        </authorList>
    </citation>
    <scope>NUCLEOTIDE SEQUENCE</scope>
</reference>